<comment type="catalytic activity">
    <reaction evidence="4">
        <text>cyclic dehypoxanthinylfutalosinate = 1,4-dihydroxy-6-naphthoate + dihydroxyacetone</text>
        <dbReference type="Rhea" id="RHEA:33087"/>
        <dbReference type="ChEBI" id="CHEBI:16016"/>
        <dbReference type="ChEBI" id="CHEBI:64254"/>
        <dbReference type="ChEBI" id="CHEBI:64270"/>
        <dbReference type="EC" id="4.1.99.29"/>
    </reaction>
</comment>
<keyword evidence="3 4" id="KW-0456">Lyase</keyword>
<dbReference type="Gene3D" id="3.40.190.10">
    <property type="entry name" value="Periplasmic binding protein-like II"/>
    <property type="match status" value="2"/>
</dbReference>
<dbReference type="PANTHER" id="PTHR37167">
    <property type="entry name" value="1,4-DIHYDROXY-6-NAPHTOATE SYNTHASE"/>
    <property type="match status" value="1"/>
</dbReference>
<evidence type="ECO:0000256" key="2">
    <source>
        <dbReference type="ARBA" id="ARBA00022428"/>
    </source>
</evidence>
<dbReference type="CDD" id="cd13635">
    <property type="entry name" value="PBP2_Ttha1568_Mqnd"/>
    <property type="match status" value="1"/>
</dbReference>
<dbReference type="SUPFAM" id="SSF53850">
    <property type="entry name" value="Periplasmic binding protein-like II"/>
    <property type="match status" value="1"/>
</dbReference>
<gene>
    <name evidence="4 6" type="primary">mqnD</name>
    <name evidence="6" type="ORF">NNJEOMEG_03757</name>
</gene>
<dbReference type="HAMAP" id="MF_00996">
    <property type="entry name" value="MqnD"/>
    <property type="match status" value="1"/>
</dbReference>
<dbReference type="InterPro" id="IPR030869">
    <property type="entry name" value="MqnD"/>
</dbReference>
<reference evidence="6 7" key="1">
    <citation type="submission" date="2020-04" db="EMBL/GenBank/DDBJ databases">
        <authorList>
            <consortium name="Desulfovibrio sp. FSS-1 genome sequencing consortium"/>
            <person name="Shimoshige H."/>
            <person name="Kobayashi H."/>
            <person name="Maekawa T."/>
        </authorList>
    </citation>
    <scope>NUCLEOTIDE SEQUENCE [LARGE SCALE GENOMIC DNA]</scope>
    <source>
        <strain evidence="6 7">SIID29052-01</strain>
    </source>
</reference>
<comment type="pathway">
    <text evidence="1 4">Quinol/quinone metabolism; menaquinone biosynthesis.</text>
</comment>
<keyword evidence="2 4" id="KW-0474">Menaquinone biosynthesis</keyword>
<dbReference type="Proteomes" id="UP000494245">
    <property type="component" value="Unassembled WGS sequence"/>
</dbReference>
<keyword evidence="7" id="KW-1185">Reference proteome</keyword>
<dbReference type="GO" id="GO:0009234">
    <property type="term" value="P:menaquinone biosynthetic process"/>
    <property type="evidence" value="ECO:0007669"/>
    <property type="project" value="UniProtKB-UniRule"/>
</dbReference>
<evidence type="ECO:0000313" key="7">
    <source>
        <dbReference type="Proteomes" id="UP000494245"/>
    </source>
</evidence>
<name>A0A6V8LVW5_9BACT</name>
<comment type="function">
    <text evidence="4">Catalyzes the conversion of cyclic dehypoxanthine futalosine (cyclic DHFL) into 1,4-dihydroxy-6-naphthoate, a step in the biosynthesis of menaquinone (MK, vitamin K2).</text>
</comment>
<reference evidence="6 7" key="2">
    <citation type="submission" date="2020-05" db="EMBL/GenBank/DDBJ databases">
        <title>Draft genome sequence of Desulfovibrio sp. strainFSS-1.</title>
        <authorList>
            <person name="Shimoshige H."/>
            <person name="Kobayashi H."/>
            <person name="Maekawa T."/>
        </authorList>
    </citation>
    <scope>NUCLEOTIDE SEQUENCE [LARGE SCALE GENOMIC DNA]</scope>
    <source>
        <strain evidence="6 7">SIID29052-01</strain>
    </source>
</reference>
<dbReference type="EC" id="4.1.99.29" evidence="4"/>
<dbReference type="UniPathway" id="UPA00079"/>
<evidence type="ECO:0000256" key="3">
    <source>
        <dbReference type="ARBA" id="ARBA00023239"/>
    </source>
</evidence>
<feature type="binding site" evidence="4">
    <location>
        <begin position="74"/>
        <end position="76"/>
    </location>
    <ligand>
        <name>substrate</name>
    </ligand>
</feature>
<evidence type="ECO:0000256" key="1">
    <source>
        <dbReference type="ARBA" id="ARBA00004863"/>
    </source>
</evidence>
<evidence type="ECO:0000256" key="4">
    <source>
        <dbReference type="HAMAP-Rule" id="MF_00996"/>
    </source>
</evidence>
<dbReference type="EMBL" id="BLTE01000025">
    <property type="protein sequence ID" value="GFK95884.1"/>
    <property type="molecule type" value="Genomic_DNA"/>
</dbReference>
<accession>A0A6V8LVW5</accession>
<dbReference type="AlphaFoldDB" id="A0A6V8LVW5"/>
<feature type="region of interest" description="Disordered" evidence="5">
    <location>
        <begin position="1"/>
        <end position="22"/>
    </location>
</feature>
<organism evidence="6 7">
    <name type="scientific">Fundidesulfovibrio magnetotacticus</name>
    <dbReference type="NCBI Taxonomy" id="2730080"/>
    <lineage>
        <taxon>Bacteria</taxon>
        <taxon>Pseudomonadati</taxon>
        <taxon>Thermodesulfobacteriota</taxon>
        <taxon>Desulfovibrionia</taxon>
        <taxon>Desulfovibrionales</taxon>
        <taxon>Desulfovibrionaceae</taxon>
        <taxon>Fundidesulfovibrio</taxon>
    </lineage>
</organism>
<dbReference type="Pfam" id="PF02621">
    <property type="entry name" value="VitK2_biosynth"/>
    <property type="match status" value="1"/>
</dbReference>
<sequence>MRSEPGDRVVTDTPGGAVRQGGLSLGISPCPNDTFIFHALAHGVTEGPTFEPPLLADVEELNARASRGELDVVKISLAAVAEAAAHYRLLSCGGALGRGVGPLLLTHRARNPRRRFKTLAVPGRRTTAALLARLMGVEGSVVELRYDEIMPALAACEVDAGVVIHEGRFTYPGFGLRLVEDLGAWWEGRFSLPLPLGVIAVRRDLGPEVAQAVAGAIRASLRHARAHPDDSREWIAANAQELSPEVTARHIETFVTDFSMDVGEEGRRAIELLAGRAFEAAGTAPEGGLFW</sequence>
<dbReference type="GO" id="GO:0016830">
    <property type="term" value="F:carbon-carbon lyase activity"/>
    <property type="evidence" value="ECO:0007669"/>
    <property type="project" value="UniProtKB-UniRule"/>
</dbReference>
<protein>
    <recommendedName>
        <fullName evidence="4">1,4-dihydroxy-6-naphtoate synthase</fullName>
        <ecNumber evidence="4">4.1.99.29</ecNumber>
    </recommendedName>
    <alternativeName>
        <fullName evidence="4">Menaquinone biosynthetic enzyme MqnD</fullName>
    </alternativeName>
</protein>
<evidence type="ECO:0000313" key="6">
    <source>
        <dbReference type="EMBL" id="GFK95884.1"/>
    </source>
</evidence>
<evidence type="ECO:0000256" key="5">
    <source>
        <dbReference type="SAM" id="MobiDB-lite"/>
    </source>
</evidence>
<comment type="similarity">
    <text evidence="4">Belongs to the MqnA/MqnD family. MqnD subfamily.</text>
</comment>
<feature type="compositionally biased region" description="Basic and acidic residues" evidence="5">
    <location>
        <begin position="1"/>
        <end position="10"/>
    </location>
</feature>
<comment type="caution">
    <text evidence="6">The sequence shown here is derived from an EMBL/GenBank/DDBJ whole genome shotgun (WGS) entry which is preliminary data.</text>
</comment>
<proteinExistence type="inferred from homology"/>
<dbReference type="PANTHER" id="PTHR37167:SF1">
    <property type="entry name" value="1,4-DIHYDROXY-6-NAPHTOATE SYNTHASE"/>
    <property type="match status" value="1"/>
</dbReference>
<feature type="binding site" evidence="4">
    <location>
        <begin position="127"/>
        <end position="128"/>
    </location>
    <ligand>
        <name>substrate</name>
    </ligand>
</feature>
<dbReference type="InterPro" id="IPR003773">
    <property type="entry name" value="Menaquinone_biosynth"/>
</dbReference>
<feature type="active site" description="Proton acceptor" evidence="4">
    <location>
        <position position="165"/>
    </location>
</feature>